<organism evidence="1">
    <name type="scientific">marine sediment metagenome</name>
    <dbReference type="NCBI Taxonomy" id="412755"/>
    <lineage>
        <taxon>unclassified sequences</taxon>
        <taxon>metagenomes</taxon>
        <taxon>ecological metagenomes</taxon>
    </lineage>
</organism>
<sequence length="44" mass="4654">MKGIGLLTYLIEAADTVEATLLAKGTVAADILSQTDQQGMIFIE</sequence>
<protein>
    <submittedName>
        <fullName evidence="1">Uncharacterized protein</fullName>
    </submittedName>
</protein>
<dbReference type="EMBL" id="BARW01038974">
    <property type="protein sequence ID" value="GAJ17186.1"/>
    <property type="molecule type" value="Genomic_DNA"/>
</dbReference>
<reference evidence="1" key="1">
    <citation type="journal article" date="2014" name="Front. Microbiol.">
        <title>High frequency of phylogenetically diverse reductive dehalogenase-homologous genes in deep subseafloor sedimentary metagenomes.</title>
        <authorList>
            <person name="Kawai M."/>
            <person name="Futagami T."/>
            <person name="Toyoda A."/>
            <person name="Takaki Y."/>
            <person name="Nishi S."/>
            <person name="Hori S."/>
            <person name="Arai W."/>
            <person name="Tsubouchi T."/>
            <person name="Morono Y."/>
            <person name="Uchiyama I."/>
            <person name="Ito T."/>
            <person name="Fujiyama A."/>
            <person name="Inagaki F."/>
            <person name="Takami H."/>
        </authorList>
    </citation>
    <scope>NUCLEOTIDE SEQUENCE</scope>
    <source>
        <strain evidence="1">Expedition CK06-06</strain>
    </source>
</reference>
<accession>X1VMD5</accession>
<gene>
    <name evidence="1" type="ORF">S12H4_59582</name>
</gene>
<evidence type="ECO:0000313" key="1">
    <source>
        <dbReference type="EMBL" id="GAJ17186.1"/>
    </source>
</evidence>
<comment type="caution">
    <text evidence="1">The sequence shown here is derived from an EMBL/GenBank/DDBJ whole genome shotgun (WGS) entry which is preliminary data.</text>
</comment>
<dbReference type="AlphaFoldDB" id="X1VMD5"/>
<proteinExistence type="predicted"/>
<name>X1VMD5_9ZZZZ</name>